<dbReference type="GO" id="GO:0005886">
    <property type="term" value="C:plasma membrane"/>
    <property type="evidence" value="ECO:0007669"/>
    <property type="project" value="UniProtKB-SubCell"/>
</dbReference>
<dbReference type="EMBL" id="CP042387">
    <property type="protein sequence ID" value="QEA44025.1"/>
    <property type="molecule type" value="Genomic_DNA"/>
</dbReference>
<evidence type="ECO:0000313" key="10">
    <source>
        <dbReference type="EMBL" id="QEA44025.1"/>
    </source>
</evidence>
<evidence type="ECO:0000256" key="5">
    <source>
        <dbReference type="ARBA" id="ARBA00022679"/>
    </source>
</evidence>
<dbReference type="GO" id="GO:0005737">
    <property type="term" value="C:cytoplasm"/>
    <property type="evidence" value="ECO:0007669"/>
    <property type="project" value="UniProtKB-SubCell"/>
</dbReference>
<dbReference type="SUPFAM" id="SSF51261">
    <property type="entry name" value="Duplicated hybrid motif"/>
    <property type="match status" value="1"/>
</dbReference>
<evidence type="ECO:0000256" key="3">
    <source>
        <dbReference type="ARBA" id="ARBA00022448"/>
    </source>
</evidence>
<evidence type="ECO:0000313" key="11">
    <source>
        <dbReference type="Proteomes" id="UP000321298"/>
    </source>
</evidence>
<feature type="domain" description="PTS EIIA type-1" evidence="8">
    <location>
        <begin position="30"/>
        <end position="132"/>
    </location>
</feature>
<dbReference type="GeneID" id="66531510"/>
<dbReference type="Gene3D" id="2.70.70.10">
    <property type="entry name" value="Glucose Permease (Domain IIA)"/>
    <property type="match status" value="1"/>
</dbReference>
<sequence length="161" mass="17196">MFGFEKKPREDINIYAPVTGEVIPLEKVPDPVFAQKMMGDGYAVVPTASEIVAPIAGKITLIQGHAVGLQRFDGLEVLLHIGIDTVSLNGKPFTTKAKVGQVVAAGDVLVAVDWAQIDAAQLSKMTMVLITNTTDKLENIVVQYGQAIAGQQLGQAIARRN</sequence>
<dbReference type="GO" id="GO:0009401">
    <property type="term" value="P:phosphoenolpyruvate-dependent sugar phosphotransferase system"/>
    <property type="evidence" value="ECO:0007669"/>
    <property type="project" value="UniProtKB-KW"/>
</dbReference>
<evidence type="ECO:0000256" key="1">
    <source>
        <dbReference type="ARBA" id="ARBA00004496"/>
    </source>
</evidence>
<dbReference type="InterPro" id="IPR050890">
    <property type="entry name" value="PTS_EIIA_component"/>
</dbReference>
<dbReference type="PANTHER" id="PTHR45008">
    <property type="entry name" value="PTS SYSTEM GLUCOSE-SPECIFIC EIIA COMPONENT"/>
    <property type="match status" value="1"/>
</dbReference>
<dbReference type="Proteomes" id="UP000478636">
    <property type="component" value="Unassembled WGS sequence"/>
</dbReference>
<dbReference type="NCBIfam" id="TIGR00830">
    <property type="entry name" value="PTBA"/>
    <property type="match status" value="1"/>
</dbReference>
<evidence type="ECO:0000256" key="7">
    <source>
        <dbReference type="ARBA" id="ARBA00022777"/>
    </source>
</evidence>
<dbReference type="InterPro" id="IPR001127">
    <property type="entry name" value="PTS_EIIA_1_perm"/>
</dbReference>
<keyword evidence="3" id="KW-0813">Transport</keyword>
<evidence type="ECO:0000313" key="9">
    <source>
        <dbReference type="EMBL" id="MWN21596.1"/>
    </source>
</evidence>
<name>A0A5B8T834_LEULA</name>
<keyword evidence="5" id="KW-0808">Transferase</keyword>
<dbReference type="PANTHER" id="PTHR45008:SF1">
    <property type="entry name" value="PTS SYSTEM GLUCOSE-SPECIFIC EIIA COMPONENT"/>
    <property type="match status" value="1"/>
</dbReference>
<proteinExistence type="predicted"/>
<protein>
    <submittedName>
        <fullName evidence="9">PTS glucose transporter subunit IIA</fullName>
    </submittedName>
</protein>
<evidence type="ECO:0000313" key="12">
    <source>
        <dbReference type="Proteomes" id="UP000478636"/>
    </source>
</evidence>
<evidence type="ECO:0000259" key="8">
    <source>
        <dbReference type="PROSITE" id="PS51093"/>
    </source>
</evidence>
<dbReference type="InterPro" id="IPR011055">
    <property type="entry name" value="Dup_hybrid_motif"/>
</dbReference>
<reference evidence="9 12" key="2">
    <citation type="submission" date="2019-12" db="EMBL/GenBank/DDBJ databases">
        <title>Complete genome sequence of Leuconostoc lactis strain AVN1 provides insights into metabolic potential.</title>
        <authorList>
            <person name="Besrour N."/>
            <person name="Najjari A."/>
            <person name="Fhoula I."/>
            <person name="Jaballah S."/>
            <person name="Klibi N."/>
            <person name="Ouzari H.I."/>
        </authorList>
    </citation>
    <scope>NUCLEOTIDE SEQUENCE [LARGE SCALE GENOMIC DNA]</scope>
    <source>
        <strain evidence="9 12">AVN1</strain>
    </source>
</reference>
<dbReference type="PROSITE" id="PS51093">
    <property type="entry name" value="PTS_EIIA_TYPE_1"/>
    <property type="match status" value="1"/>
</dbReference>
<comment type="subcellular location">
    <subcellularLocation>
        <location evidence="2">Cell membrane</location>
        <topology evidence="2">Multi-pass membrane protein</topology>
    </subcellularLocation>
    <subcellularLocation>
        <location evidence="1">Cytoplasm</location>
    </subcellularLocation>
</comment>
<accession>A0A5B8T834</accession>
<evidence type="ECO:0000256" key="4">
    <source>
        <dbReference type="ARBA" id="ARBA00022597"/>
    </source>
</evidence>
<gene>
    <name evidence="10" type="ORF">FGL83_04825</name>
    <name evidence="9" type="ORF">GQS40_10640</name>
</gene>
<dbReference type="FunFam" id="2.70.70.10:FF:000001">
    <property type="entry name" value="PTS system glucose-specific IIA component"/>
    <property type="match status" value="1"/>
</dbReference>
<dbReference type="PROSITE" id="PS00371">
    <property type="entry name" value="PTS_EIIA_TYPE_1_HIS"/>
    <property type="match status" value="1"/>
</dbReference>
<keyword evidence="11" id="KW-1185">Reference proteome</keyword>
<dbReference type="AlphaFoldDB" id="A0A5B8T834"/>
<dbReference type="Proteomes" id="UP000321298">
    <property type="component" value="Chromosome"/>
</dbReference>
<dbReference type="GO" id="GO:0016301">
    <property type="term" value="F:kinase activity"/>
    <property type="evidence" value="ECO:0007669"/>
    <property type="project" value="UniProtKB-KW"/>
</dbReference>
<keyword evidence="7" id="KW-0418">Kinase</keyword>
<evidence type="ECO:0000256" key="2">
    <source>
        <dbReference type="ARBA" id="ARBA00004651"/>
    </source>
</evidence>
<organism evidence="9 12">
    <name type="scientific">Leuconostoc lactis</name>
    <dbReference type="NCBI Taxonomy" id="1246"/>
    <lineage>
        <taxon>Bacteria</taxon>
        <taxon>Bacillati</taxon>
        <taxon>Bacillota</taxon>
        <taxon>Bacilli</taxon>
        <taxon>Lactobacillales</taxon>
        <taxon>Lactobacillaceae</taxon>
        <taxon>Leuconostoc</taxon>
    </lineage>
</organism>
<dbReference type="Pfam" id="PF00358">
    <property type="entry name" value="PTS_EIIA_1"/>
    <property type="match status" value="1"/>
</dbReference>
<reference evidence="10 11" key="1">
    <citation type="submission" date="2019-06" db="EMBL/GenBank/DDBJ databases">
        <title>Genome analyses of bacteria isolated from kimchi.</title>
        <authorList>
            <person name="Lee S."/>
            <person name="Ahn S."/>
            <person name="Roh S."/>
        </authorList>
    </citation>
    <scope>NUCLEOTIDE SEQUENCE [LARGE SCALE GENOMIC DNA]</scope>
    <source>
        <strain evidence="10 11">CBA3625</strain>
    </source>
</reference>
<keyword evidence="4 9" id="KW-0762">Sugar transport</keyword>
<dbReference type="RefSeq" id="WP_029509542.1">
    <property type="nucleotide sequence ID" value="NZ_CP042387.1"/>
</dbReference>
<dbReference type="EMBL" id="WSZI01000017">
    <property type="protein sequence ID" value="MWN21596.1"/>
    <property type="molecule type" value="Genomic_DNA"/>
</dbReference>
<keyword evidence="6" id="KW-0598">Phosphotransferase system</keyword>
<evidence type="ECO:0000256" key="6">
    <source>
        <dbReference type="ARBA" id="ARBA00022683"/>
    </source>
</evidence>